<sequence>MGDQYRAKISELAVNTATEKLGRAALALTAGTSKQAKGLTILCFLPEVMQIAQSVAARHNLAARLCFADVVAGGPNRTKTGGVGQNARSKPDKIFEIEHKSQLTFWAQIASTGLY</sequence>
<dbReference type="Proteomes" id="UP001218188">
    <property type="component" value="Unassembled WGS sequence"/>
</dbReference>
<proteinExistence type="predicted"/>
<accession>A0AAD6XEV5</accession>
<dbReference type="AlphaFoldDB" id="A0AAD6XEV5"/>
<comment type="caution">
    <text evidence="1">The sequence shown here is derived from an EMBL/GenBank/DDBJ whole genome shotgun (WGS) entry which is preliminary data.</text>
</comment>
<dbReference type="EMBL" id="JARJCM010000011">
    <property type="protein sequence ID" value="KAJ7042714.1"/>
    <property type="molecule type" value="Genomic_DNA"/>
</dbReference>
<keyword evidence="2" id="KW-1185">Reference proteome</keyword>
<evidence type="ECO:0000313" key="2">
    <source>
        <dbReference type="Proteomes" id="UP001218188"/>
    </source>
</evidence>
<organism evidence="1 2">
    <name type="scientific">Mycena alexandri</name>
    <dbReference type="NCBI Taxonomy" id="1745969"/>
    <lineage>
        <taxon>Eukaryota</taxon>
        <taxon>Fungi</taxon>
        <taxon>Dikarya</taxon>
        <taxon>Basidiomycota</taxon>
        <taxon>Agaricomycotina</taxon>
        <taxon>Agaricomycetes</taxon>
        <taxon>Agaricomycetidae</taxon>
        <taxon>Agaricales</taxon>
        <taxon>Marasmiineae</taxon>
        <taxon>Mycenaceae</taxon>
        <taxon>Mycena</taxon>
    </lineage>
</organism>
<reference evidence="1" key="1">
    <citation type="submission" date="2023-03" db="EMBL/GenBank/DDBJ databases">
        <title>Massive genome expansion in bonnet fungi (Mycena s.s.) driven by repeated elements and novel gene families across ecological guilds.</title>
        <authorList>
            <consortium name="Lawrence Berkeley National Laboratory"/>
            <person name="Harder C.B."/>
            <person name="Miyauchi S."/>
            <person name="Viragh M."/>
            <person name="Kuo A."/>
            <person name="Thoen E."/>
            <person name="Andreopoulos B."/>
            <person name="Lu D."/>
            <person name="Skrede I."/>
            <person name="Drula E."/>
            <person name="Henrissat B."/>
            <person name="Morin E."/>
            <person name="Kohler A."/>
            <person name="Barry K."/>
            <person name="LaButti K."/>
            <person name="Morin E."/>
            <person name="Salamov A."/>
            <person name="Lipzen A."/>
            <person name="Mereny Z."/>
            <person name="Hegedus B."/>
            <person name="Baldrian P."/>
            <person name="Stursova M."/>
            <person name="Weitz H."/>
            <person name="Taylor A."/>
            <person name="Grigoriev I.V."/>
            <person name="Nagy L.G."/>
            <person name="Martin F."/>
            <person name="Kauserud H."/>
        </authorList>
    </citation>
    <scope>NUCLEOTIDE SEQUENCE</scope>
    <source>
        <strain evidence="1">CBHHK200</strain>
    </source>
</reference>
<gene>
    <name evidence="1" type="ORF">C8F04DRAFT_1175834</name>
</gene>
<evidence type="ECO:0000313" key="1">
    <source>
        <dbReference type="EMBL" id="KAJ7042714.1"/>
    </source>
</evidence>
<name>A0AAD6XEV5_9AGAR</name>
<protein>
    <submittedName>
        <fullName evidence="1">Uncharacterized protein</fullName>
    </submittedName>
</protein>